<dbReference type="GO" id="GO:0006384">
    <property type="term" value="P:transcription initiation at RNA polymerase III promoter"/>
    <property type="evidence" value="ECO:0007669"/>
    <property type="project" value="TreeGrafter"/>
</dbReference>
<accession>A0A915LPS0</accession>
<organism evidence="8 9">
    <name type="scientific">Meloidogyne javanica</name>
    <name type="common">Root-knot nematode worm</name>
    <dbReference type="NCBI Taxonomy" id="6303"/>
    <lineage>
        <taxon>Eukaryota</taxon>
        <taxon>Metazoa</taxon>
        <taxon>Ecdysozoa</taxon>
        <taxon>Nematoda</taxon>
        <taxon>Chromadorea</taxon>
        <taxon>Rhabditida</taxon>
        <taxon>Tylenchina</taxon>
        <taxon>Tylenchomorpha</taxon>
        <taxon>Tylenchoidea</taxon>
        <taxon>Meloidogynidae</taxon>
        <taxon>Meloidogyninae</taxon>
        <taxon>Meloidogyne</taxon>
        <taxon>Meloidogyne incognita group</taxon>
    </lineage>
</organism>
<feature type="domain" description="RNA polymerase III subunit Rpc25" evidence="7">
    <location>
        <begin position="83"/>
        <end position="166"/>
    </location>
</feature>
<evidence type="ECO:0000256" key="4">
    <source>
        <dbReference type="ARBA" id="ARBA00023163"/>
    </source>
</evidence>
<keyword evidence="5" id="KW-0539">Nucleus</keyword>
<dbReference type="PANTHER" id="PTHR12709">
    <property type="entry name" value="DNA-DIRECTED RNA POLYMERASE II, III"/>
    <property type="match status" value="1"/>
</dbReference>
<sequence length="237" mass="26641">MFVLSTISHIVEIAPNVLGEDFVPTLVGKINKQFANYVIPDVGLCITFYDFKKIGDSFILPGNASTHTPIIFRYVVFQPIINEIIEGIISQSNRDGLTLTLHFFNDIKVAPDKLPDVSKFDEKVQIWYWEYQNDDTVTQFYMDPGRRVRFKVVSVKYHSLEPGTSSDSTSAMTIEASMLDMGLGCVDWWDPAVSDEIFKMTTVEKPQVTAQPVQVFGRKKTATAVAYAKKGKGLIKV</sequence>
<protein>
    <submittedName>
        <fullName evidence="9">RNA polymerase III subunit Rpc25 domain-containing protein</fullName>
    </submittedName>
</protein>
<dbReference type="InterPro" id="IPR012340">
    <property type="entry name" value="NA-bd_OB-fold"/>
</dbReference>
<dbReference type="InterPro" id="IPR036898">
    <property type="entry name" value="RNA_pol_Rpb7-like_N_sf"/>
</dbReference>
<name>A0A915LPS0_MELJA</name>
<evidence type="ECO:0000259" key="6">
    <source>
        <dbReference type="Pfam" id="PF03876"/>
    </source>
</evidence>
<dbReference type="Pfam" id="PF03876">
    <property type="entry name" value="SHS2_Rpb7-N"/>
    <property type="match status" value="1"/>
</dbReference>
<dbReference type="Gene3D" id="3.30.1490.120">
    <property type="entry name" value="RNA polymerase Rpb7-like, N-terminal domain"/>
    <property type="match status" value="1"/>
</dbReference>
<dbReference type="Proteomes" id="UP000887561">
    <property type="component" value="Unplaced"/>
</dbReference>
<evidence type="ECO:0000256" key="3">
    <source>
        <dbReference type="ARBA" id="ARBA00022478"/>
    </source>
</evidence>
<keyword evidence="8" id="KW-1185">Reference proteome</keyword>
<dbReference type="GO" id="GO:0005666">
    <property type="term" value="C:RNA polymerase III complex"/>
    <property type="evidence" value="ECO:0007669"/>
    <property type="project" value="TreeGrafter"/>
</dbReference>
<dbReference type="Gene3D" id="2.40.50.140">
    <property type="entry name" value="Nucleic acid-binding proteins"/>
    <property type="match status" value="1"/>
</dbReference>
<keyword evidence="4" id="KW-0804">Transcription</keyword>
<dbReference type="InterPro" id="IPR013238">
    <property type="entry name" value="RNA_pol_III_Rbc25"/>
</dbReference>
<comment type="subcellular location">
    <subcellularLocation>
        <location evidence="1">Nucleus</location>
    </subcellularLocation>
</comment>
<dbReference type="AlphaFoldDB" id="A0A915LPS0"/>
<dbReference type="CDD" id="cd04330">
    <property type="entry name" value="RNAP_III_Rpc25_N"/>
    <property type="match status" value="1"/>
</dbReference>
<dbReference type="PANTHER" id="PTHR12709:SF1">
    <property type="entry name" value="DNA-DIRECTED RNA POLYMERASE III SUBUNIT RPC8"/>
    <property type="match status" value="1"/>
</dbReference>
<dbReference type="WBParaSite" id="scaffold15506_cov162.g17907">
    <property type="protein sequence ID" value="scaffold15506_cov162.g17907"/>
    <property type="gene ID" value="scaffold15506_cov162.g17907"/>
</dbReference>
<feature type="domain" description="RNA polymerase Rpb7-like N-terminal" evidence="6">
    <location>
        <begin position="9"/>
        <end position="62"/>
    </location>
</feature>
<dbReference type="SUPFAM" id="SSF88798">
    <property type="entry name" value="N-terminal, heterodimerisation domain of RBP7 (RpoE)"/>
    <property type="match status" value="1"/>
</dbReference>
<dbReference type="SUPFAM" id="SSF50249">
    <property type="entry name" value="Nucleic acid-binding proteins"/>
    <property type="match status" value="1"/>
</dbReference>
<dbReference type="Pfam" id="PF08292">
    <property type="entry name" value="RNA_pol_Rbc25"/>
    <property type="match status" value="1"/>
</dbReference>
<dbReference type="InterPro" id="IPR005576">
    <property type="entry name" value="Rpb7-like_N"/>
</dbReference>
<evidence type="ECO:0000313" key="8">
    <source>
        <dbReference type="Proteomes" id="UP000887561"/>
    </source>
</evidence>
<evidence type="ECO:0000313" key="9">
    <source>
        <dbReference type="WBParaSite" id="scaffold15506_cov162.g17907"/>
    </source>
</evidence>
<evidence type="ECO:0000256" key="5">
    <source>
        <dbReference type="ARBA" id="ARBA00023242"/>
    </source>
</evidence>
<dbReference type="InterPro" id="IPR045113">
    <property type="entry name" value="Rpb7-like"/>
</dbReference>
<proteinExistence type="inferred from homology"/>
<keyword evidence="3" id="KW-0240">DNA-directed RNA polymerase</keyword>
<evidence type="ECO:0000256" key="1">
    <source>
        <dbReference type="ARBA" id="ARBA00004123"/>
    </source>
</evidence>
<evidence type="ECO:0000259" key="7">
    <source>
        <dbReference type="Pfam" id="PF08292"/>
    </source>
</evidence>
<comment type="similarity">
    <text evidence="2">Belongs to the eukaryotic RPB7/RPC8 RNA polymerase subunit family.</text>
</comment>
<reference evidence="9" key="1">
    <citation type="submission" date="2022-11" db="UniProtKB">
        <authorList>
            <consortium name="WormBaseParasite"/>
        </authorList>
    </citation>
    <scope>IDENTIFICATION</scope>
</reference>
<evidence type="ECO:0000256" key="2">
    <source>
        <dbReference type="ARBA" id="ARBA00009307"/>
    </source>
</evidence>